<organism evidence="4 5">
    <name type="scientific">Ceratitis capitata</name>
    <name type="common">Mediterranean fruit fly</name>
    <name type="synonym">Tephritis capitata</name>
    <dbReference type="NCBI Taxonomy" id="7213"/>
    <lineage>
        <taxon>Eukaryota</taxon>
        <taxon>Metazoa</taxon>
        <taxon>Ecdysozoa</taxon>
        <taxon>Arthropoda</taxon>
        <taxon>Hexapoda</taxon>
        <taxon>Insecta</taxon>
        <taxon>Pterygota</taxon>
        <taxon>Neoptera</taxon>
        <taxon>Endopterygota</taxon>
        <taxon>Diptera</taxon>
        <taxon>Brachycera</taxon>
        <taxon>Muscomorpha</taxon>
        <taxon>Tephritoidea</taxon>
        <taxon>Tephritidae</taxon>
        <taxon>Ceratitis</taxon>
        <taxon>Ceratitis</taxon>
    </lineage>
</organism>
<reference evidence="4" key="1">
    <citation type="submission" date="2020-11" db="EMBL/GenBank/DDBJ databases">
        <authorList>
            <person name="Whitehead M."/>
        </authorList>
    </citation>
    <scope>NUCLEOTIDE SEQUENCE</scope>
    <source>
        <strain evidence="4">EGII</strain>
    </source>
</reference>
<evidence type="ECO:0000256" key="2">
    <source>
        <dbReference type="ARBA" id="ARBA00022723"/>
    </source>
</evidence>
<evidence type="ECO:0000313" key="4">
    <source>
        <dbReference type="EMBL" id="CAD7005059.1"/>
    </source>
</evidence>
<dbReference type="OrthoDB" id="2668416at2759"/>
<keyword evidence="2" id="KW-0479">Metal-binding</keyword>
<keyword evidence="5" id="KW-1185">Reference proteome</keyword>
<evidence type="ECO:0000259" key="3">
    <source>
        <dbReference type="Pfam" id="PF13359"/>
    </source>
</evidence>
<accession>A0A811V0Q4</accession>
<gene>
    <name evidence="4" type="ORF">CCAP1982_LOCUS13427</name>
</gene>
<feature type="domain" description="DDE Tnp4" evidence="3">
    <location>
        <begin position="262"/>
        <end position="338"/>
    </location>
</feature>
<evidence type="ECO:0000313" key="5">
    <source>
        <dbReference type="Proteomes" id="UP000606786"/>
    </source>
</evidence>
<dbReference type="AlphaFoldDB" id="A0A811V0Q4"/>
<dbReference type="GO" id="GO:0046872">
    <property type="term" value="F:metal ion binding"/>
    <property type="evidence" value="ECO:0007669"/>
    <property type="project" value="UniProtKB-KW"/>
</dbReference>
<name>A0A811V0Q4_CERCA</name>
<sequence>MQRRQTLLRSFFVQQVIQLETTFLELVSVPKLIACGKSGKITELCPVPERCLSLYISTRRFFEEEMGLINEEHWLRCFHMKKASFEWICDQLKPNLQQGSGFRGFLSHEKQIALGLYAFSNGIEYVKLVRLFEIQLRSTIYEIIKDIADVILRKWANKLLAMPITTDEFDEIGSSFSMASNMPELVIGVLGICELTTKSAKLSTSIESQSPKIIMQMLIDDKLLFRKVKFDSNQPTLFLEDSNDITSIPPKIIDGHPVPRFVITSDTSYPLKKWLMHKYIYPVEPHEFDFNEAIDNVLVFKNRALIRFFSRWRILNYIGDIDVPTMEKIVLACCILHNLLEVNEEKFDENWSKNLDLENIEFSLGPNLKPFSNKKAYSCSDKDAAELREFLGRTISSTEM</sequence>
<comment type="cofactor">
    <cofactor evidence="1">
        <name>a divalent metal cation</name>
        <dbReference type="ChEBI" id="CHEBI:60240"/>
    </cofactor>
</comment>
<protein>
    <submittedName>
        <fullName evidence="4">(Mediterranean fruit fly) hypothetical protein</fullName>
    </submittedName>
</protein>
<dbReference type="Pfam" id="PF13359">
    <property type="entry name" value="DDE_Tnp_4"/>
    <property type="match status" value="1"/>
</dbReference>
<dbReference type="InterPro" id="IPR027806">
    <property type="entry name" value="HARBI1_dom"/>
</dbReference>
<evidence type="ECO:0000256" key="1">
    <source>
        <dbReference type="ARBA" id="ARBA00001968"/>
    </source>
</evidence>
<dbReference type="EMBL" id="CAJHJT010000034">
    <property type="protein sequence ID" value="CAD7005059.1"/>
    <property type="molecule type" value="Genomic_DNA"/>
</dbReference>
<dbReference type="Proteomes" id="UP000606786">
    <property type="component" value="Unassembled WGS sequence"/>
</dbReference>
<comment type="caution">
    <text evidence="4">The sequence shown here is derived from an EMBL/GenBank/DDBJ whole genome shotgun (WGS) entry which is preliminary data.</text>
</comment>
<proteinExistence type="predicted"/>